<dbReference type="Proteomes" id="UP001153334">
    <property type="component" value="Unassembled WGS sequence"/>
</dbReference>
<comment type="caution">
    <text evidence="1">The sequence shown here is derived from an EMBL/GenBank/DDBJ whole genome shotgun (WGS) entry which is preliminary data.</text>
</comment>
<sequence>MDEDQGPSQIVPQAAARRSISDRLRGVKKTFLTRDGLLGDYDYAFLFRPNIPFLRKRRQASPFFGLNDKLPVFLALLLGFQHALAMLAGIITPPIILSGATGVNLEINLQQYLVSTALIVSGILSMIQITRFHILGTPYYIGTGLISVVGVSFTVIPVALGGFAQMYANGFCPVAEDGTKLPCPDAYGALLGTAAVAALIEVVIAFIPPRIMLKIFPPLVTGPTVMLIGINLIESGFKNWLGGSGACSDATHTAFFDKCPDITAPHALPWGSPEYLGT</sequence>
<proteinExistence type="predicted"/>
<name>A0ACC2HQR4_9PEZI</name>
<evidence type="ECO:0000313" key="1">
    <source>
        <dbReference type="EMBL" id="KAJ8105188.1"/>
    </source>
</evidence>
<dbReference type="EMBL" id="JAPESX010003334">
    <property type="protein sequence ID" value="KAJ8105188.1"/>
    <property type="molecule type" value="Genomic_DNA"/>
</dbReference>
<gene>
    <name evidence="1" type="ORF">ONZ43_g7525</name>
</gene>
<accession>A0ACC2HQR4</accession>
<evidence type="ECO:0000313" key="2">
    <source>
        <dbReference type="Proteomes" id="UP001153334"/>
    </source>
</evidence>
<keyword evidence="2" id="KW-1185">Reference proteome</keyword>
<protein>
    <submittedName>
        <fullName evidence="1">Uncharacterized protein</fullName>
    </submittedName>
</protein>
<reference evidence="1" key="1">
    <citation type="submission" date="2022-11" db="EMBL/GenBank/DDBJ databases">
        <title>Genome Sequence of Nemania bipapillata.</title>
        <authorList>
            <person name="Buettner E."/>
        </authorList>
    </citation>
    <scope>NUCLEOTIDE SEQUENCE</scope>
    <source>
        <strain evidence="1">CP14</strain>
    </source>
</reference>
<organism evidence="1 2">
    <name type="scientific">Nemania bipapillata</name>
    <dbReference type="NCBI Taxonomy" id="110536"/>
    <lineage>
        <taxon>Eukaryota</taxon>
        <taxon>Fungi</taxon>
        <taxon>Dikarya</taxon>
        <taxon>Ascomycota</taxon>
        <taxon>Pezizomycotina</taxon>
        <taxon>Sordariomycetes</taxon>
        <taxon>Xylariomycetidae</taxon>
        <taxon>Xylariales</taxon>
        <taxon>Xylariaceae</taxon>
        <taxon>Nemania</taxon>
    </lineage>
</organism>